<dbReference type="EMBL" id="LQQO01000011">
    <property type="protein sequence ID" value="KZE15775.1"/>
    <property type="molecule type" value="Genomic_DNA"/>
</dbReference>
<protein>
    <submittedName>
        <fullName evidence="3">Subclass B3 metallo-beta-lactamase</fullName>
    </submittedName>
</protein>
<dbReference type="NCBIfam" id="NF012229">
    <property type="entry name" value="bla_class_B_core"/>
    <property type="match status" value="1"/>
</dbReference>
<dbReference type="SUPFAM" id="SSF56281">
    <property type="entry name" value="Metallo-hydrolase/oxidoreductase"/>
    <property type="match status" value="1"/>
</dbReference>
<dbReference type="InterPro" id="IPR001279">
    <property type="entry name" value="Metallo-B-lactamas"/>
</dbReference>
<proteinExistence type="predicted"/>
<dbReference type="Proteomes" id="UP000076609">
    <property type="component" value="Unassembled WGS sequence"/>
</dbReference>
<dbReference type="RefSeq" id="WP_066689746.1">
    <property type="nucleotide sequence ID" value="NZ_CP117025.1"/>
</dbReference>
<evidence type="ECO:0000256" key="1">
    <source>
        <dbReference type="SAM" id="SignalP"/>
    </source>
</evidence>
<sequence>MRYHKLVRGWLALAAMVAAGPVLAADPPEWSTPTEPFRIADNLYYVGTKGLSAYLIVSRDGAILLDGTLEQNAALIERSIRRVGVPLNRVKLIVSNHAHNDHVGAIARIKRDTGARFLASAGDRWALEHGTGQSDVTYRPTRYPAIQVDRVIGDGEVVRLGEVALTAHLTPGHTPGCTSWSMVARDGGKLRRVLFPCSITVAGNKLIGNRGYPGIVGDFRRTFAKLATMRADIVLPGHPEFADVIARGARRRAGRVDAFVDPGLLPRMVAEQRAAFEAELAAARRKVKRDAVRRNRSS</sequence>
<evidence type="ECO:0000259" key="2">
    <source>
        <dbReference type="SMART" id="SM00849"/>
    </source>
</evidence>
<dbReference type="NCBIfam" id="NF033105">
    <property type="entry name" value="bla_subclass_B3"/>
    <property type="match status" value="1"/>
</dbReference>
<dbReference type="InterPro" id="IPR036866">
    <property type="entry name" value="RibonucZ/Hydroxyglut_hydro"/>
</dbReference>
<evidence type="ECO:0000313" key="3">
    <source>
        <dbReference type="EMBL" id="KZE15775.1"/>
    </source>
</evidence>
<name>A0ABR5YCP3_9SPHN</name>
<dbReference type="Pfam" id="PF00753">
    <property type="entry name" value="Lactamase_B"/>
    <property type="match status" value="1"/>
</dbReference>
<gene>
    <name evidence="3" type="ORF">AVT10_13085</name>
</gene>
<evidence type="ECO:0000313" key="4">
    <source>
        <dbReference type="Proteomes" id="UP000076609"/>
    </source>
</evidence>
<feature type="chain" id="PRO_5046264179" evidence="1">
    <location>
        <begin position="25"/>
        <end position="298"/>
    </location>
</feature>
<dbReference type="PANTHER" id="PTHR42951:SF17">
    <property type="entry name" value="METALLO-BETA-LACTAMASE DOMAIN-CONTAINING PROTEIN"/>
    <property type="match status" value="1"/>
</dbReference>
<feature type="domain" description="Metallo-beta-lactamase" evidence="2">
    <location>
        <begin position="50"/>
        <end position="238"/>
    </location>
</feature>
<keyword evidence="1" id="KW-0732">Signal</keyword>
<comment type="caution">
    <text evidence="3">The sequence shown here is derived from an EMBL/GenBank/DDBJ whole genome shotgun (WGS) entry which is preliminary data.</text>
</comment>
<reference evidence="4" key="1">
    <citation type="submission" date="2016-01" db="EMBL/GenBank/DDBJ databases">
        <title>Draft genome of Chromobacterium sp. F49.</title>
        <authorList>
            <person name="Hong K.W."/>
        </authorList>
    </citation>
    <scope>NUCLEOTIDE SEQUENCE [LARGE SCALE GENOMIC DNA]</scope>
    <source>
        <strain evidence="4">CN3</strain>
    </source>
</reference>
<dbReference type="SMART" id="SM00849">
    <property type="entry name" value="Lactamase_B"/>
    <property type="match status" value="1"/>
</dbReference>
<accession>A0ABR5YCP3</accession>
<dbReference type="Gene3D" id="3.60.15.10">
    <property type="entry name" value="Ribonuclease Z/Hydroxyacylglutathione hydrolase-like"/>
    <property type="match status" value="1"/>
</dbReference>
<keyword evidence="4" id="KW-1185">Reference proteome</keyword>
<dbReference type="PANTHER" id="PTHR42951">
    <property type="entry name" value="METALLO-BETA-LACTAMASE DOMAIN-CONTAINING"/>
    <property type="match status" value="1"/>
</dbReference>
<feature type="signal peptide" evidence="1">
    <location>
        <begin position="1"/>
        <end position="24"/>
    </location>
</feature>
<organism evidence="3 4">
    <name type="scientific">Sphingomonas hankookensis</name>
    <dbReference type="NCBI Taxonomy" id="563996"/>
    <lineage>
        <taxon>Bacteria</taxon>
        <taxon>Pseudomonadati</taxon>
        <taxon>Pseudomonadota</taxon>
        <taxon>Alphaproteobacteria</taxon>
        <taxon>Sphingomonadales</taxon>
        <taxon>Sphingomonadaceae</taxon>
        <taxon>Sphingomonas</taxon>
    </lineage>
</organism>
<dbReference type="InterPro" id="IPR050855">
    <property type="entry name" value="NDM-1-like"/>
</dbReference>